<comment type="caution">
    <text evidence="1">The sequence shown here is derived from an EMBL/GenBank/DDBJ whole genome shotgun (WGS) entry which is preliminary data.</text>
</comment>
<name>A0A5B0QGV6_PUCGR</name>
<gene>
    <name evidence="1" type="ORF">PGTUg99_015070</name>
</gene>
<evidence type="ECO:0000313" key="1">
    <source>
        <dbReference type="EMBL" id="KAA1112385.1"/>
    </source>
</evidence>
<protein>
    <submittedName>
        <fullName evidence="1">Uncharacterized protein</fullName>
    </submittedName>
</protein>
<organism evidence="1 2">
    <name type="scientific">Puccinia graminis f. sp. tritici</name>
    <dbReference type="NCBI Taxonomy" id="56615"/>
    <lineage>
        <taxon>Eukaryota</taxon>
        <taxon>Fungi</taxon>
        <taxon>Dikarya</taxon>
        <taxon>Basidiomycota</taxon>
        <taxon>Pucciniomycotina</taxon>
        <taxon>Pucciniomycetes</taxon>
        <taxon>Pucciniales</taxon>
        <taxon>Pucciniaceae</taxon>
        <taxon>Puccinia</taxon>
    </lineage>
</organism>
<evidence type="ECO:0000313" key="2">
    <source>
        <dbReference type="Proteomes" id="UP000325313"/>
    </source>
</evidence>
<accession>A0A5B0QGV6</accession>
<dbReference type="Proteomes" id="UP000325313">
    <property type="component" value="Unassembled WGS sequence"/>
</dbReference>
<reference evidence="1 2" key="1">
    <citation type="submission" date="2019-05" db="EMBL/GenBank/DDBJ databases">
        <title>Emergence of the Ug99 lineage of the wheat stem rust pathogen through somatic hybridization.</title>
        <authorList>
            <person name="Li F."/>
            <person name="Upadhyaya N.M."/>
            <person name="Sperschneider J."/>
            <person name="Matny O."/>
            <person name="Nguyen-Phuc H."/>
            <person name="Mago R."/>
            <person name="Raley C."/>
            <person name="Miller M.E."/>
            <person name="Silverstein K.A.T."/>
            <person name="Henningsen E."/>
            <person name="Hirsch C.D."/>
            <person name="Visser B."/>
            <person name="Pretorius Z.A."/>
            <person name="Steffenson B.J."/>
            <person name="Schwessinger B."/>
            <person name="Dodds P.N."/>
            <person name="Figueroa M."/>
        </authorList>
    </citation>
    <scope>NUCLEOTIDE SEQUENCE [LARGE SCALE GENOMIC DNA]</scope>
    <source>
        <strain evidence="1 2">Ug99</strain>
    </source>
</reference>
<dbReference type="AlphaFoldDB" id="A0A5B0QGV6"/>
<proteinExistence type="predicted"/>
<sequence length="161" mass="18071">MPEKLSLLPPELAGFNNDLTGGGSKRPGVWNLAASATLWKERRALGDFLYFSAPQHVLLRFVVRGNLLDGLANTRFTPKSLCFPNMFPVISFLSLLFLFRSELPSSRLSHAQVSSFRPRSPLLSLPRTPLVTSLRRLSVQFPPAARGQVSHRRFRLWSALN</sequence>
<dbReference type="EMBL" id="VDEP01000278">
    <property type="protein sequence ID" value="KAA1112385.1"/>
    <property type="molecule type" value="Genomic_DNA"/>
</dbReference>